<dbReference type="Proteomes" id="UP000051581">
    <property type="component" value="Unassembled WGS sequence"/>
</dbReference>
<accession>A0A0R1KUA3</accession>
<evidence type="ECO:0000256" key="1">
    <source>
        <dbReference type="SAM" id="MobiDB-lite"/>
    </source>
</evidence>
<evidence type="ECO:0000256" key="2">
    <source>
        <dbReference type="SAM" id="SignalP"/>
    </source>
</evidence>
<comment type="caution">
    <text evidence="3">The sequence shown here is derived from an EMBL/GenBank/DDBJ whole genome shotgun (WGS) entry which is preliminary data.</text>
</comment>
<feature type="compositionally biased region" description="Basic residues" evidence="1">
    <location>
        <begin position="52"/>
        <end position="62"/>
    </location>
</feature>
<feature type="chain" id="PRO_5038578524" evidence="2">
    <location>
        <begin position="23"/>
        <end position="373"/>
    </location>
</feature>
<gene>
    <name evidence="3" type="ORF">FD17_GL001379</name>
</gene>
<dbReference type="PATRIC" id="fig|1423808.3.peg.1392"/>
<dbReference type="RefSeq" id="WP_057826194.1">
    <property type="nucleotide sequence ID" value="NZ_AZEA01000024.1"/>
</dbReference>
<evidence type="ECO:0000313" key="4">
    <source>
        <dbReference type="Proteomes" id="UP000051581"/>
    </source>
</evidence>
<protein>
    <submittedName>
        <fullName evidence="3">Uncharacterized protein</fullName>
    </submittedName>
</protein>
<dbReference type="PROSITE" id="PS51257">
    <property type="entry name" value="PROKAR_LIPOPROTEIN"/>
    <property type="match status" value="1"/>
</dbReference>
<keyword evidence="2" id="KW-0732">Signal</keyword>
<feature type="region of interest" description="Disordered" evidence="1">
    <location>
        <begin position="285"/>
        <end position="323"/>
    </location>
</feature>
<evidence type="ECO:0000313" key="3">
    <source>
        <dbReference type="EMBL" id="KRK87135.1"/>
    </source>
</evidence>
<organism evidence="3 4">
    <name type="scientific">Lentilactobacillus sunkii DSM 19904</name>
    <dbReference type="NCBI Taxonomy" id="1423808"/>
    <lineage>
        <taxon>Bacteria</taxon>
        <taxon>Bacillati</taxon>
        <taxon>Bacillota</taxon>
        <taxon>Bacilli</taxon>
        <taxon>Lactobacillales</taxon>
        <taxon>Lactobacillaceae</taxon>
        <taxon>Lentilactobacillus</taxon>
    </lineage>
</organism>
<name>A0A0R1KUA3_9LACO</name>
<reference evidence="3 4" key="1">
    <citation type="journal article" date="2015" name="Genome Announc.">
        <title>Expanding the biotechnology potential of lactobacilli through comparative genomics of 213 strains and associated genera.</title>
        <authorList>
            <person name="Sun Z."/>
            <person name="Harris H.M."/>
            <person name="McCann A."/>
            <person name="Guo C."/>
            <person name="Argimon S."/>
            <person name="Zhang W."/>
            <person name="Yang X."/>
            <person name="Jeffery I.B."/>
            <person name="Cooney J.C."/>
            <person name="Kagawa T.F."/>
            <person name="Liu W."/>
            <person name="Song Y."/>
            <person name="Salvetti E."/>
            <person name="Wrobel A."/>
            <person name="Rasinkangas P."/>
            <person name="Parkhill J."/>
            <person name="Rea M.C."/>
            <person name="O'Sullivan O."/>
            <person name="Ritari J."/>
            <person name="Douillard F.P."/>
            <person name="Paul Ross R."/>
            <person name="Yang R."/>
            <person name="Briner A.E."/>
            <person name="Felis G.E."/>
            <person name="de Vos W.M."/>
            <person name="Barrangou R."/>
            <person name="Klaenhammer T.R."/>
            <person name="Caufield P.W."/>
            <person name="Cui Y."/>
            <person name="Zhang H."/>
            <person name="O'Toole P.W."/>
        </authorList>
    </citation>
    <scope>NUCLEOTIDE SEQUENCE [LARGE SCALE GENOMIC DNA]</scope>
    <source>
        <strain evidence="3 4">DSM 19904</strain>
    </source>
</reference>
<feature type="signal peptide" evidence="2">
    <location>
        <begin position="1"/>
        <end position="22"/>
    </location>
</feature>
<dbReference type="EMBL" id="AZEA01000024">
    <property type="protein sequence ID" value="KRK87135.1"/>
    <property type="molecule type" value="Genomic_DNA"/>
</dbReference>
<dbReference type="AlphaFoldDB" id="A0A0R1KUA3"/>
<keyword evidence="4" id="KW-1185">Reference proteome</keyword>
<feature type="region of interest" description="Disordered" evidence="1">
    <location>
        <begin position="344"/>
        <end position="373"/>
    </location>
</feature>
<feature type="compositionally biased region" description="Low complexity" evidence="1">
    <location>
        <begin position="26"/>
        <end position="46"/>
    </location>
</feature>
<dbReference type="Gene3D" id="3.40.570.10">
    <property type="entry name" value="Extracellular Endonuclease, subunit A"/>
    <property type="match status" value="1"/>
</dbReference>
<feature type="region of interest" description="Disordered" evidence="1">
    <location>
        <begin position="26"/>
        <end position="69"/>
    </location>
</feature>
<dbReference type="InterPro" id="IPR044929">
    <property type="entry name" value="DNA/RNA_non-sp_Endonuclease_sf"/>
</dbReference>
<feature type="compositionally biased region" description="Polar residues" evidence="1">
    <location>
        <begin position="295"/>
        <end position="318"/>
    </location>
</feature>
<proteinExistence type="predicted"/>
<sequence length="373" mass="40922">MKFRKNVLLSIFILLFAGGTLTACGSDESQPSSTHSSQVRSSSQSSEMAAPKTHHQKHHARAKSSPNQHHEAILSKLISYTDKESAGPTGDYYWVNGKAHFTKFAGLKAGDYRFGADSQGRSATARAVLTYSEYEASRGSRQGEPLDPPAWPENKIVAISYGLTGRTYHGYLYNKSHSIGDSLLGTKSYTSEYNFTTGTRPQNVGADQNGGMRFAEESAENFWESYPGTHHVIYYQTTPLYKGNETMPRGSIVDVRSSDKTLNTEIVVINSAEGIHLNYSDGSNNAKTYVRPHHSQNSANTRSTNSGARSQQTGSTHTDGPWTVAESGMVFVSDTNKYYSEVKNPNNYQYESQSQANASGSTQASRGNQYARP</sequence>
<dbReference type="OrthoDB" id="9783680at2"/>